<evidence type="ECO:0000313" key="2">
    <source>
        <dbReference type="Proteomes" id="UP001241377"/>
    </source>
</evidence>
<dbReference type="EMBL" id="JASBWR010000139">
    <property type="protein sequence ID" value="KAJ9092062.1"/>
    <property type="molecule type" value="Genomic_DNA"/>
</dbReference>
<comment type="caution">
    <text evidence="1">The sequence shown here is derived from an EMBL/GenBank/DDBJ whole genome shotgun (WGS) entry which is preliminary data.</text>
</comment>
<sequence length="218" mass="24643">MSTTTSVHITIRPAKDDEYAELGDLHAAAFLTDPLWQRLVADVDPAVWLLWYFGQQARIDVESGLASIIVARRTDTDAIVGMAWLKRFTQEHPPTRLSYQFPEGWNTQEHHQMDVPRLKFQQELFAKYGKFMYIHEVAVAVDHQAKGIGKQIIQYVMEEAKQGGLNVALTAAPGKAGFYEKLGFKARGKPIMTTDGMLKGITLMDLELFETPRHLRGN</sequence>
<organism evidence="1 2">
    <name type="scientific">Naganishia cerealis</name>
    <dbReference type="NCBI Taxonomy" id="610337"/>
    <lineage>
        <taxon>Eukaryota</taxon>
        <taxon>Fungi</taxon>
        <taxon>Dikarya</taxon>
        <taxon>Basidiomycota</taxon>
        <taxon>Agaricomycotina</taxon>
        <taxon>Tremellomycetes</taxon>
        <taxon>Filobasidiales</taxon>
        <taxon>Filobasidiaceae</taxon>
        <taxon>Naganishia</taxon>
    </lineage>
</organism>
<dbReference type="Proteomes" id="UP001241377">
    <property type="component" value="Unassembled WGS sequence"/>
</dbReference>
<evidence type="ECO:0000313" key="1">
    <source>
        <dbReference type="EMBL" id="KAJ9092062.1"/>
    </source>
</evidence>
<keyword evidence="2" id="KW-1185">Reference proteome</keyword>
<accession>A0ACC2UYK7</accession>
<name>A0ACC2UYK7_9TREE</name>
<reference evidence="1" key="1">
    <citation type="submission" date="2023-04" db="EMBL/GenBank/DDBJ databases">
        <title>Draft Genome sequencing of Naganishia species isolated from polar environments using Oxford Nanopore Technology.</title>
        <authorList>
            <person name="Leo P."/>
            <person name="Venkateswaran K."/>
        </authorList>
    </citation>
    <scope>NUCLEOTIDE SEQUENCE</scope>
    <source>
        <strain evidence="1">MNA-CCFEE 5261</strain>
    </source>
</reference>
<gene>
    <name evidence="1" type="ORF">QFC19_008836</name>
</gene>
<protein>
    <submittedName>
        <fullName evidence="1">Uncharacterized protein</fullName>
    </submittedName>
</protein>
<proteinExistence type="predicted"/>